<feature type="chain" id="PRO_5020282128" evidence="1">
    <location>
        <begin position="23"/>
        <end position="106"/>
    </location>
</feature>
<accession>A0A4R1GI07</accession>
<proteinExistence type="predicted"/>
<feature type="signal peptide" evidence="1">
    <location>
        <begin position="1"/>
        <end position="22"/>
    </location>
</feature>
<protein>
    <submittedName>
        <fullName evidence="2">Uncharacterized protein</fullName>
    </submittedName>
</protein>
<sequence length="106" mass="12721">MKKFTSLFFLLIGMFIPFPVLANENLMYEGLCVKVGYREDTTTYYFGRYCYYPEIGQVCREPGVFCWDKHENPVVFKRLRNFICTRHRFLKQKNPKIFGRICPNVK</sequence>
<organism evidence="2 3">
    <name type="scientific">Phorcysia thermohydrogeniphila</name>
    <dbReference type="NCBI Taxonomy" id="936138"/>
    <lineage>
        <taxon>Bacteria</taxon>
        <taxon>Pseudomonadati</taxon>
        <taxon>Aquificota</taxon>
        <taxon>Aquificia</taxon>
        <taxon>Desulfurobacteriales</taxon>
        <taxon>Desulfurobacteriaceae</taxon>
        <taxon>Phorcysia</taxon>
    </lineage>
</organism>
<dbReference type="AlphaFoldDB" id="A0A4R1GI07"/>
<name>A0A4R1GI07_9BACT</name>
<keyword evidence="1" id="KW-0732">Signal</keyword>
<comment type="caution">
    <text evidence="2">The sequence shown here is derived from an EMBL/GenBank/DDBJ whole genome shotgun (WGS) entry which is preliminary data.</text>
</comment>
<reference evidence="2 3" key="1">
    <citation type="submission" date="2019-03" db="EMBL/GenBank/DDBJ databases">
        <title>Genomic Encyclopedia of Archaeal and Bacterial Type Strains, Phase II (KMG-II): from individual species to whole genera.</title>
        <authorList>
            <person name="Goeker M."/>
        </authorList>
    </citation>
    <scope>NUCLEOTIDE SEQUENCE [LARGE SCALE GENOMIC DNA]</scope>
    <source>
        <strain evidence="2 3">DSM 24425</strain>
    </source>
</reference>
<gene>
    <name evidence="2" type="ORF">CLV27_0520</name>
</gene>
<dbReference type="EMBL" id="SMFV01000001">
    <property type="protein sequence ID" value="TCK06710.1"/>
    <property type="molecule type" value="Genomic_DNA"/>
</dbReference>
<dbReference type="RefSeq" id="WP_132525496.1">
    <property type="nucleotide sequence ID" value="NZ_SMFV01000001.1"/>
</dbReference>
<evidence type="ECO:0000313" key="3">
    <source>
        <dbReference type="Proteomes" id="UP000295777"/>
    </source>
</evidence>
<keyword evidence="3" id="KW-1185">Reference proteome</keyword>
<evidence type="ECO:0000256" key="1">
    <source>
        <dbReference type="SAM" id="SignalP"/>
    </source>
</evidence>
<evidence type="ECO:0000313" key="2">
    <source>
        <dbReference type="EMBL" id="TCK06710.1"/>
    </source>
</evidence>
<dbReference type="Proteomes" id="UP000295777">
    <property type="component" value="Unassembled WGS sequence"/>
</dbReference>